<protein>
    <submittedName>
        <fullName evidence="2 4">Uncharacterized protein</fullName>
    </submittedName>
</protein>
<reference evidence="4" key="1">
    <citation type="submission" date="2017-02" db="UniProtKB">
        <authorList>
            <consortium name="WormBaseParasite"/>
        </authorList>
    </citation>
    <scope>IDENTIFICATION</scope>
</reference>
<evidence type="ECO:0000313" key="3">
    <source>
        <dbReference type="Proteomes" id="UP000267029"/>
    </source>
</evidence>
<proteinExistence type="predicted"/>
<organism evidence="4">
    <name type="scientific">Mesocestoides corti</name>
    <name type="common">Flatworm</name>
    <dbReference type="NCBI Taxonomy" id="53468"/>
    <lineage>
        <taxon>Eukaryota</taxon>
        <taxon>Metazoa</taxon>
        <taxon>Spiralia</taxon>
        <taxon>Lophotrochozoa</taxon>
        <taxon>Platyhelminthes</taxon>
        <taxon>Cestoda</taxon>
        <taxon>Eucestoda</taxon>
        <taxon>Cyclophyllidea</taxon>
        <taxon>Mesocestoididae</taxon>
        <taxon>Mesocestoides</taxon>
    </lineage>
</organism>
<dbReference type="WBParaSite" id="MCOS_0000198701-mRNA-1">
    <property type="protein sequence ID" value="MCOS_0000198701-mRNA-1"/>
    <property type="gene ID" value="MCOS_0000198701"/>
</dbReference>
<dbReference type="Proteomes" id="UP000267029">
    <property type="component" value="Unassembled WGS sequence"/>
</dbReference>
<dbReference type="EMBL" id="UXSR01000293">
    <property type="protein sequence ID" value="VDD75985.1"/>
    <property type="molecule type" value="Genomic_DNA"/>
</dbReference>
<sequence>MRGHGEVQNEMRVCAWKKEHIQVQSKWGTGEQTSIIRSGIRKWTGTEVDCKLNAAPSTPAHPDRSPKPGRNRSTTLHVTTVVTFHRSKSRSNFARDSIHAAYFPTPRPLFAH</sequence>
<name>A0A0R3U5I6_MESCO</name>
<gene>
    <name evidence="2" type="ORF">MCOS_LOCUS1988</name>
</gene>
<feature type="region of interest" description="Disordered" evidence="1">
    <location>
        <begin position="52"/>
        <end position="74"/>
    </location>
</feature>
<accession>A0A0R3U5I6</accession>
<keyword evidence="3" id="KW-1185">Reference proteome</keyword>
<reference evidence="2 3" key="2">
    <citation type="submission" date="2018-10" db="EMBL/GenBank/DDBJ databases">
        <authorList>
            <consortium name="Pathogen Informatics"/>
        </authorList>
    </citation>
    <scope>NUCLEOTIDE SEQUENCE [LARGE SCALE GENOMIC DNA]</scope>
</reference>
<evidence type="ECO:0000313" key="4">
    <source>
        <dbReference type="WBParaSite" id="MCOS_0000198701-mRNA-1"/>
    </source>
</evidence>
<evidence type="ECO:0000256" key="1">
    <source>
        <dbReference type="SAM" id="MobiDB-lite"/>
    </source>
</evidence>
<evidence type="ECO:0000313" key="2">
    <source>
        <dbReference type="EMBL" id="VDD75985.1"/>
    </source>
</evidence>
<dbReference type="AlphaFoldDB" id="A0A0R3U5I6"/>